<evidence type="ECO:0000256" key="3">
    <source>
        <dbReference type="ARBA" id="ARBA00022630"/>
    </source>
</evidence>
<organism evidence="14 15">
    <name type="scientific">Pachysolen tannophilus NRRL Y-2460</name>
    <dbReference type="NCBI Taxonomy" id="669874"/>
    <lineage>
        <taxon>Eukaryota</taxon>
        <taxon>Fungi</taxon>
        <taxon>Dikarya</taxon>
        <taxon>Ascomycota</taxon>
        <taxon>Saccharomycotina</taxon>
        <taxon>Pichiomycetes</taxon>
        <taxon>Pachysolenaceae</taxon>
        <taxon>Pachysolen</taxon>
    </lineage>
</organism>
<dbReference type="Pfam" id="PF01507">
    <property type="entry name" value="PAPS_reduct"/>
    <property type="match status" value="1"/>
</dbReference>
<sequence>MLVIFLAAIYEKFGQDIPVDRLDSVFINTEEYFPEISDFLQLSIEEYKLALVNLQIHDLKQGFTKYLNMKPKVKAIIVGIRKIDPYAKGLQSFQITDNNWPRFIRVNPILNWEYDEIWFFLRKNKIKYCKLYDLGYTSIGGIHNTIKNPLLLKDGTEDEYFPAYCLEDKSKERLSRI</sequence>
<accession>A0A1E4TZQ4</accession>
<evidence type="ECO:0000256" key="8">
    <source>
        <dbReference type="ARBA" id="ARBA00022827"/>
    </source>
</evidence>
<keyword evidence="7" id="KW-0547">Nucleotide-binding</keyword>
<reference evidence="15" key="1">
    <citation type="submission" date="2016-05" db="EMBL/GenBank/DDBJ databases">
        <title>Comparative genomics of biotechnologically important yeasts.</title>
        <authorList>
            <consortium name="DOE Joint Genome Institute"/>
            <person name="Riley R."/>
            <person name="Haridas S."/>
            <person name="Wolfe K.H."/>
            <person name="Lopes M.R."/>
            <person name="Hittinger C.T."/>
            <person name="Goker M."/>
            <person name="Salamov A."/>
            <person name="Wisecaver J."/>
            <person name="Long T.M."/>
            <person name="Aerts A.L."/>
            <person name="Barry K."/>
            <person name="Choi C."/>
            <person name="Clum A."/>
            <person name="Coughlan A.Y."/>
            <person name="Deshpande S."/>
            <person name="Douglass A.P."/>
            <person name="Hanson S.J."/>
            <person name="Klenk H.-P."/>
            <person name="Labutti K."/>
            <person name="Lapidus A."/>
            <person name="Lindquist E."/>
            <person name="Lipzen A."/>
            <person name="Meier-Kolthoff J.P."/>
            <person name="Ohm R.A."/>
            <person name="Otillar R.P."/>
            <person name="Pangilinan J."/>
            <person name="Peng Y."/>
            <person name="Rokas A."/>
            <person name="Rosa C.A."/>
            <person name="Scheuner C."/>
            <person name="Sibirny A.A."/>
            <person name="Slot J.C."/>
            <person name="Stielow J.B."/>
            <person name="Sun H."/>
            <person name="Kurtzman C.P."/>
            <person name="Blackwell M."/>
            <person name="Grigoriev I.V."/>
            <person name="Jeffries T.W."/>
        </authorList>
    </citation>
    <scope>NUCLEOTIDE SEQUENCE [LARGE SCALE GENOMIC DNA]</scope>
    <source>
        <strain evidence="15">NRRL Y-2460</strain>
    </source>
</reference>
<evidence type="ECO:0000256" key="9">
    <source>
        <dbReference type="ARBA" id="ARBA00022840"/>
    </source>
</evidence>
<dbReference type="GO" id="GO:0003919">
    <property type="term" value="F:FMN adenylyltransferase activity"/>
    <property type="evidence" value="ECO:0007669"/>
    <property type="project" value="UniProtKB-EC"/>
</dbReference>
<dbReference type="PANTHER" id="PTHR23293">
    <property type="entry name" value="FAD SYNTHETASE-RELATED FMN ADENYLYLTRANSFERASE"/>
    <property type="match status" value="1"/>
</dbReference>
<keyword evidence="4" id="KW-0288">FMN</keyword>
<dbReference type="GO" id="GO:0005524">
    <property type="term" value="F:ATP binding"/>
    <property type="evidence" value="ECO:0007669"/>
    <property type="project" value="UniProtKB-KW"/>
</dbReference>
<feature type="domain" description="Phosphoadenosine phosphosulphate reductase" evidence="13">
    <location>
        <begin position="24"/>
        <end position="145"/>
    </location>
</feature>
<evidence type="ECO:0000256" key="11">
    <source>
        <dbReference type="ARBA" id="ARBA00031871"/>
    </source>
</evidence>
<dbReference type="InterPro" id="IPR002500">
    <property type="entry name" value="PAPS_reduct_dom"/>
</dbReference>
<dbReference type="Proteomes" id="UP000094236">
    <property type="component" value="Unassembled WGS sequence"/>
</dbReference>
<dbReference type="InterPro" id="IPR014729">
    <property type="entry name" value="Rossmann-like_a/b/a_fold"/>
</dbReference>
<keyword evidence="8" id="KW-0274">FAD</keyword>
<gene>
    <name evidence="14" type="ORF">PACTADRAFT_48975</name>
</gene>
<evidence type="ECO:0000256" key="5">
    <source>
        <dbReference type="ARBA" id="ARBA00022679"/>
    </source>
</evidence>
<evidence type="ECO:0000256" key="1">
    <source>
        <dbReference type="ARBA" id="ARBA00004726"/>
    </source>
</evidence>
<name>A0A1E4TZQ4_PACTA</name>
<evidence type="ECO:0000256" key="10">
    <source>
        <dbReference type="ARBA" id="ARBA00031145"/>
    </source>
</evidence>
<proteinExistence type="predicted"/>
<dbReference type="GO" id="GO:0006747">
    <property type="term" value="P:FAD biosynthetic process"/>
    <property type="evidence" value="ECO:0007669"/>
    <property type="project" value="TreeGrafter"/>
</dbReference>
<protein>
    <recommendedName>
        <fullName evidence="2">FAD synthase</fullName>
        <ecNumber evidence="2">2.7.7.2</ecNumber>
    </recommendedName>
    <alternativeName>
        <fullName evidence="10">FAD pyrophosphorylase</fullName>
    </alternativeName>
    <alternativeName>
        <fullName evidence="11">FMN adenylyltransferase</fullName>
    </alternativeName>
</protein>
<keyword evidence="3" id="KW-0285">Flavoprotein</keyword>
<evidence type="ECO:0000313" key="15">
    <source>
        <dbReference type="Proteomes" id="UP000094236"/>
    </source>
</evidence>
<dbReference type="Gene3D" id="3.40.50.620">
    <property type="entry name" value="HUPs"/>
    <property type="match status" value="1"/>
</dbReference>
<evidence type="ECO:0000259" key="13">
    <source>
        <dbReference type="Pfam" id="PF01507"/>
    </source>
</evidence>
<dbReference type="SUPFAM" id="SSF52402">
    <property type="entry name" value="Adenine nucleotide alpha hydrolases-like"/>
    <property type="match status" value="1"/>
</dbReference>
<dbReference type="EMBL" id="KV454012">
    <property type="protein sequence ID" value="ODV97226.1"/>
    <property type="molecule type" value="Genomic_DNA"/>
</dbReference>
<evidence type="ECO:0000313" key="14">
    <source>
        <dbReference type="EMBL" id="ODV97226.1"/>
    </source>
</evidence>
<evidence type="ECO:0000256" key="4">
    <source>
        <dbReference type="ARBA" id="ARBA00022643"/>
    </source>
</evidence>
<keyword evidence="5" id="KW-0808">Transferase</keyword>
<comment type="catalytic activity">
    <reaction evidence="12">
        <text>FMN + ATP + H(+) = FAD + diphosphate</text>
        <dbReference type="Rhea" id="RHEA:17237"/>
        <dbReference type="ChEBI" id="CHEBI:15378"/>
        <dbReference type="ChEBI" id="CHEBI:30616"/>
        <dbReference type="ChEBI" id="CHEBI:33019"/>
        <dbReference type="ChEBI" id="CHEBI:57692"/>
        <dbReference type="ChEBI" id="CHEBI:58210"/>
        <dbReference type="EC" id="2.7.7.2"/>
    </reaction>
</comment>
<dbReference type="EC" id="2.7.7.2" evidence="2"/>
<keyword evidence="15" id="KW-1185">Reference proteome</keyword>
<dbReference type="PANTHER" id="PTHR23293:SF9">
    <property type="entry name" value="FAD SYNTHASE"/>
    <property type="match status" value="1"/>
</dbReference>
<keyword evidence="9" id="KW-0067">ATP-binding</keyword>
<dbReference type="AlphaFoldDB" id="A0A1E4TZQ4"/>
<keyword evidence="6" id="KW-0548">Nucleotidyltransferase</keyword>
<comment type="pathway">
    <text evidence="1">Cofactor biosynthesis; FAD biosynthesis; FAD from FMN: step 1/1.</text>
</comment>
<evidence type="ECO:0000256" key="12">
    <source>
        <dbReference type="ARBA" id="ARBA00049494"/>
    </source>
</evidence>
<dbReference type="OrthoDB" id="270728at2759"/>
<evidence type="ECO:0000256" key="2">
    <source>
        <dbReference type="ARBA" id="ARBA00012393"/>
    </source>
</evidence>
<evidence type="ECO:0000256" key="6">
    <source>
        <dbReference type="ARBA" id="ARBA00022695"/>
    </source>
</evidence>
<evidence type="ECO:0000256" key="7">
    <source>
        <dbReference type="ARBA" id="ARBA00022741"/>
    </source>
</evidence>
<dbReference type="STRING" id="669874.A0A1E4TZQ4"/>